<proteinExistence type="inferred from homology"/>
<dbReference type="FunFam" id="3.20.20.70:FF:000065">
    <property type="entry name" value="Hyaluronidase"/>
    <property type="match status" value="1"/>
</dbReference>
<dbReference type="InterPro" id="IPR013785">
    <property type="entry name" value="Aldolase_TIM"/>
</dbReference>
<evidence type="ECO:0000256" key="8">
    <source>
        <dbReference type="PIRSR" id="PIRSR038193-2"/>
    </source>
</evidence>
<evidence type="ECO:0000313" key="11">
    <source>
        <dbReference type="EMBL" id="KAJ1161263.1"/>
    </source>
</evidence>
<dbReference type="EC" id="3.2.1.35" evidence="10"/>
<dbReference type="PANTHER" id="PTHR11769">
    <property type="entry name" value="HYALURONIDASE"/>
    <property type="match status" value="1"/>
</dbReference>
<dbReference type="GO" id="GO:0001669">
    <property type="term" value="C:acrosomal vesicle"/>
    <property type="evidence" value="ECO:0007669"/>
    <property type="project" value="TreeGrafter"/>
</dbReference>
<evidence type="ECO:0000256" key="5">
    <source>
        <dbReference type="ARBA" id="ARBA00023295"/>
    </source>
</evidence>
<dbReference type="InterPro" id="IPR018155">
    <property type="entry name" value="Hyaluronidase"/>
</dbReference>
<comment type="catalytic activity">
    <reaction evidence="1 10">
        <text>Random hydrolysis of (1-&gt;4)-linkages between N-acetyl-beta-D-glucosamine and D-glucuronate residues in hyaluronate.</text>
        <dbReference type="EC" id="3.2.1.35"/>
    </reaction>
</comment>
<dbReference type="SUPFAM" id="SSF51445">
    <property type="entry name" value="(Trans)glycosidases"/>
    <property type="match status" value="1"/>
</dbReference>
<feature type="disulfide bond" evidence="9">
    <location>
        <begin position="376"/>
        <end position="430"/>
    </location>
</feature>
<keyword evidence="4 9" id="KW-1015">Disulfide bond</keyword>
<keyword evidence="3 10" id="KW-0378">Hydrolase</keyword>
<sequence>MTNDDILHKVIWIALCLVILVSCYRSSSLRAPPLVEKSPFLAIWNAPTEQCTTQRNTSLSLQLFQFVASPRVTAINQTLTLFYKDRLGLYPYFDEVTGVSINGGLPQLIPLARHLKKTTDDIRLYIQCVKQTGLAVIDWEEWRPSWDRNWGLKRVYQKKSIELVHREDRTLTSRTASPIAKKAFEAAARSVMQVTLSLGKLQRPSRAWGFFLFPECYNYDYHHNPDNYTGRCPDLEKKRNDELHWLWEESTALYPSIYLETALKSSSNAALYSRHRIQEAKRLSTVGSGNAPLPIYVYTRPVFKDRPEEFLSQEDLVNTVGESAALGVSGIVMWGDRNLTKSVATCRNLAKYLRDVLNTYVINVTLAAKMCSELLCGGKGACARKSWNSNDYLHLNPRDFQIKTDASGKYSVSGQPTAEEVARLADRFQCSCYEGSDCLHEANQNRTTSLSVCVTHDICITADAIRRRQPANGCQ</sequence>
<keyword evidence="12" id="KW-1185">Reference proteome</keyword>
<evidence type="ECO:0000256" key="7">
    <source>
        <dbReference type="PIRSR" id="PIRSR038193-1"/>
    </source>
</evidence>
<reference evidence="11" key="1">
    <citation type="journal article" date="2022" name="bioRxiv">
        <title>Sequencing and chromosome-scale assembly of the giantPleurodeles waltlgenome.</title>
        <authorList>
            <person name="Brown T."/>
            <person name="Elewa A."/>
            <person name="Iarovenko S."/>
            <person name="Subramanian E."/>
            <person name="Araus A.J."/>
            <person name="Petzold A."/>
            <person name="Susuki M."/>
            <person name="Suzuki K.-i.T."/>
            <person name="Hayashi T."/>
            <person name="Toyoda A."/>
            <person name="Oliveira C."/>
            <person name="Osipova E."/>
            <person name="Leigh N.D."/>
            <person name="Simon A."/>
            <person name="Yun M.H."/>
        </authorList>
    </citation>
    <scope>NUCLEOTIDE SEQUENCE</scope>
    <source>
        <strain evidence="11">20211129_DDA</strain>
        <tissue evidence="11">Liver</tissue>
    </source>
</reference>
<evidence type="ECO:0000256" key="1">
    <source>
        <dbReference type="ARBA" id="ARBA00000251"/>
    </source>
</evidence>
<feature type="active site" description="Proton donor" evidence="7">
    <location>
        <position position="140"/>
    </location>
</feature>
<evidence type="ECO:0000256" key="10">
    <source>
        <dbReference type="RuleBase" id="RU610713"/>
    </source>
</evidence>
<evidence type="ECO:0000256" key="6">
    <source>
        <dbReference type="PIRNR" id="PIRNR038193"/>
    </source>
</evidence>
<comment type="caution">
    <text evidence="11">The sequence shown here is derived from an EMBL/GenBank/DDBJ whole genome shotgun (WGS) entry which is preliminary data.</text>
</comment>
<evidence type="ECO:0000256" key="3">
    <source>
        <dbReference type="ARBA" id="ARBA00022801"/>
    </source>
</evidence>
<gene>
    <name evidence="11" type="ORF">NDU88_001750</name>
</gene>
<dbReference type="GO" id="GO:0030214">
    <property type="term" value="P:hyaluronan catabolic process"/>
    <property type="evidence" value="ECO:0007669"/>
    <property type="project" value="TreeGrafter"/>
</dbReference>
<dbReference type="Gene3D" id="3.20.20.70">
    <property type="entry name" value="Aldolase class I"/>
    <property type="match status" value="1"/>
</dbReference>
<evidence type="ECO:0000313" key="12">
    <source>
        <dbReference type="Proteomes" id="UP001066276"/>
    </source>
</evidence>
<feature type="disulfide bond" evidence="9">
    <location>
        <begin position="371"/>
        <end position="382"/>
    </location>
</feature>
<dbReference type="Pfam" id="PF01630">
    <property type="entry name" value="Glyco_hydro_56"/>
    <property type="match status" value="1"/>
</dbReference>
<dbReference type="AlphaFoldDB" id="A0AAV7SDK6"/>
<feature type="disulfide bond" evidence="9">
    <location>
        <begin position="432"/>
        <end position="438"/>
    </location>
</feature>
<feature type="disulfide bond" evidence="9">
    <location>
        <begin position="51"/>
        <end position="346"/>
    </location>
</feature>
<evidence type="ECO:0000256" key="4">
    <source>
        <dbReference type="ARBA" id="ARBA00023157"/>
    </source>
</evidence>
<dbReference type="Proteomes" id="UP001066276">
    <property type="component" value="Chromosome 4_2"/>
</dbReference>
<dbReference type="PIRSF" id="PIRSF038193">
    <property type="entry name" value="Hyaluronidase"/>
    <property type="match status" value="1"/>
</dbReference>
<dbReference type="EMBL" id="JANPWB010000008">
    <property type="protein sequence ID" value="KAJ1161263.1"/>
    <property type="molecule type" value="Genomic_DNA"/>
</dbReference>
<organism evidence="11 12">
    <name type="scientific">Pleurodeles waltl</name>
    <name type="common">Iberian ribbed newt</name>
    <dbReference type="NCBI Taxonomy" id="8319"/>
    <lineage>
        <taxon>Eukaryota</taxon>
        <taxon>Metazoa</taxon>
        <taxon>Chordata</taxon>
        <taxon>Craniata</taxon>
        <taxon>Vertebrata</taxon>
        <taxon>Euteleostomi</taxon>
        <taxon>Amphibia</taxon>
        <taxon>Batrachia</taxon>
        <taxon>Caudata</taxon>
        <taxon>Salamandroidea</taxon>
        <taxon>Salamandridae</taxon>
        <taxon>Pleurodelinae</taxon>
        <taxon>Pleurodeles</taxon>
    </lineage>
</organism>
<dbReference type="PANTHER" id="PTHR11769:SF20">
    <property type="entry name" value="HYALURONIDASE PH-20"/>
    <property type="match status" value="1"/>
</dbReference>
<evidence type="ECO:0000256" key="2">
    <source>
        <dbReference type="ARBA" id="ARBA00008871"/>
    </source>
</evidence>
<feature type="glycosylation site" description="N-linked (GlcNAc...) asparagine" evidence="8">
    <location>
        <position position="363"/>
    </location>
</feature>
<dbReference type="GO" id="GO:0004415">
    <property type="term" value="F:hyalurononglucosaminidase activity"/>
    <property type="evidence" value="ECO:0007669"/>
    <property type="project" value="UniProtKB-UniRule"/>
</dbReference>
<protein>
    <recommendedName>
        <fullName evidence="10">Hyaluronidase</fullName>
        <ecNumber evidence="10">3.2.1.35</ecNumber>
    </recommendedName>
</protein>
<dbReference type="PRINTS" id="PR00846">
    <property type="entry name" value="GLHYDRLASE56"/>
</dbReference>
<feature type="disulfide bond" evidence="9">
    <location>
        <begin position="216"/>
        <end position="232"/>
    </location>
</feature>
<accession>A0AAV7SDK6</accession>
<dbReference type="InterPro" id="IPR017853">
    <property type="entry name" value="GH"/>
</dbReference>
<comment type="similarity">
    <text evidence="2 6 10">Belongs to the glycosyl hydrolase 56 family.</text>
</comment>
<evidence type="ECO:0000256" key="9">
    <source>
        <dbReference type="PIRSR" id="PIRSR038193-3"/>
    </source>
</evidence>
<dbReference type="GO" id="GO:0005975">
    <property type="term" value="P:carbohydrate metabolic process"/>
    <property type="evidence" value="ECO:0007669"/>
    <property type="project" value="UniProtKB-UniRule"/>
</dbReference>
<keyword evidence="5 10" id="KW-0326">Glycosidase</keyword>
<dbReference type="PRINTS" id="PR00848">
    <property type="entry name" value="SPERMPH20"/>
</dbReference>
<name>A0AAV7SDK6_PLEWA</name>